<dbReference type="OMA" id="LQFIEIC"/>
<proteinExistence type="predicted"/>
<dbReference type="RefSeq" id="XP_001451676.1">
    <property type="nucleotide sequence ID" value="XM_001451639.1"/>
</dbReference>
<dbReference type="OrthoDB" id="312511at2759"/>
<organism evidence="1 2">
    <name type="scientific">Paramecium tetraurelia</name>
    <dbReference type="NCBI Taxonomy" id="5888"/>
    <lineage>
        <taxon>Eukaryota</taxon>
        <taxon>Sar</taxon>
        <taxon>Alveolata</taxon>
        <taxon>Ciliophora</taxon>
        <taxon>Intramacronucleata</taxon>
        <taxon>Oligohymenophorea</taxon>
        <taxon>Peniculida</taxon>
        <taxon>Parameciidae</taxon>
        <taxon>Paramecium</taxon>
    </lineage>
</organism>
<dbReference type="InParanoid" id="A0DML2"/>
<name>A0DML2_PARTE</name>
<dbReference type="Proteomes" id="UP000000600">
    <property type="component" value="Unassembled WGS sequence"/>
</dbReference>
<reference evidence="1 2" key="1">
    <citation type="journal article" date="2006" name="Nature">
        <title>Global trends of whole-genome duplications revealed by the ciliate Paramecium tetraurelia.</title>
        <authorList>
            <consortium name="Genoscope"/>
            <person name="Aury J.-M."/>
            <person name="Jaillon O."/>
            <person name="Duret L."/>
            <person name="Noel B."/>
            <person name="Jubin C."/>
            <person name="Porcel B.M."/>
            <person name="Segurens B."/>
            <person name="Daubin V."/>
            <person name="Anthouard V."/>
            <person name="Aiach N."/>
            <person name="Arnaiz O."/>
            <person name="Billaut A."/>
            <person name="Beisson J."/>
            <person name="Blanc I."/>
            <person name="Bouhouche K."/>
            <person name="Camara F."/>
            <person name="Duharcourt S."/>
            <person name="Guigo R."/>
            <person name="Gogendeau D."/>
            <person name="Katinka M."/>
            <person name="Keller A.-M."/>
            <person name="Kissmehl R."/>
            <person name="Klotz C."/>
            <person name="Koll F."/>
            <person name="Le Moue A."/>
            <person name="Lepere C."/>
            <person name="Malinsky S."/>
            <person name="Nowacki M."/>
            <person name="Nowak J.K."/>
            <person name="Plattner H."/>
            <person name="Poulain J."/>
            <person name="Ruiz F."/>
            <person name="Serrano V."/>
            <person name="Zagulski M."/>
            <person name="Dessen P."/>
            <person name="Betermier M."/>
            <person name="Weissenbach J."/>
            <person name="Scarpelli C."/>
            <person name="Schachter V."/>
            <person name="Sperling L."/>
            <person name="Meyer E."/>
            <person name="Cohen J."/>
            <person name="Wincker P."/>
        </authorList>
    </citation>
    <scope>NUCLEOTIDE SEQUENCE [LARGE SCALE GENOMIC DNA]</scope>
    <source>
        <strain evidence="1 2">Stock d4-2</strain>
    </source>
</reference>
<dbReference type="GeneID" id="5037461"/>
<dbReference type="HOGENOM" id="CLU_462711_0_0_1"/>
<sequence>MNNIKKYFFDDYLDSNIYLKTKVTKSNSKIYNTLQPQKFKQQSEVFTNINYTDYNKLIIQAEQKLYEEWLDSQEIWNIIKKFTFRIIITEQQLEQQYFQHLGLLLLQFSFLNLTYDIILSGQFKAIFLKQKQDYLSVNLLDSILHAVNGKCKKDFIIVDEEIQHKNDFILLFTKQLLEMSNKCKEELLDEGFTSIIQIQDKFDYNIINIENGQTISNSKNLIELLNQIVENQKIRTEKIVQKLLDEAEEIKKTSEFESQLDSKEANDIKALLEVSKFTKYSLSSKGTTIDIKGIIKFFCTNGTARDIMKKKNKGGKSFYLFQIVLDLSQIEKETLQQILLPFLFQFIEICKQCSLVCNLMILNHTQNIIKQNFSTSWTDQEQTLLIQSLIDQCNKVPLNDNHNKFQLVLDQFERFSQYKKYLIFINHSFYNYPFHKLQIQLNMAQQMQIKVVSLGLDIKKYINRSVDGVIQYPLIQSNNANLIITNLLQKVYEGVDVDGSFEFFENIEKYPKTLDLQEITSEDKQSNCYLNKYFNYVKCEDSNKDSDQDQQLVRLNKLDLLLNLLVKFKEFQDCFIKQQSDSLKQLGQNT</sequence>
<accession>A0DML2</accession>
<dbReference type="KEGG" id="ptm:GSPATT00018497001"/>
<dbReference type="AlphaFoldDB" id="A0DML2"/>
<keyword evidence="2" id="KW-1185">Reference proteome</keyword>
<dbReference type="EMBL" id="CT868496">
    <property type="protein sequence ID" value="CAK84279.1"/>
    <property type="molecule type" value="Genomic_DNA"/>
</dbReference>
<protein>
    <submittedName>
        <fullName evidence="1">Uncharacterized protein</fullName>
    </submittedName>
</protein>
<evidence type="ECO:0000313" key="1">
    <source>
        <dbReference type="EMBL" id="CAK84279.1"/>
    </source>
</evidence>
<evidence type="ECO:0000313" key="2">
    <source>
        <dbReference type="Proteomes" id="UP000000600"/>
    </source>
</evidence>
<gene>
    <name evidence="1" type="ORF">GSPATT00018497001</name>
</gene>